<dbReference type="PANTHER" id="PTHR33908:SF11">
    <property type="entry name" value="MEMBRANE PROTEIN"/>
    <property type="match status" value="1"/>
</dbReference>
<feature type="transmembrane region" description="Helical" evidence="8">
    <location>
        <begin position="33"/>
        <end position="55"/>
    </location>
</feature>
<dbReference type="PANTHER" id="PTHR33908">
    <property type="entry name" value="MANNOSYLTRANSFERASE YKCB-RELATED"/>
    <property type="match status" value="1"/>
</dbReference>
<keyword evidence="2" id="KW-1003">Cell membrane</keyword>
<name>A0A1I7PHB2_9BACT</name>
<evidence type="ECO:0008006" key="11">
    <source>
        <dbReference type="Google" id="ProtNLM"/>
    </source>
</evidence>
<evidence type="ECO:0000256" key="3">
    <source>
        <dbReference type="ARBA" id="ARBA00022676"/>
    </source>
</evidence>
<feature type="transmembrane region" description="Helical" evidence="8">
    <location>
        <begin position="61"/>
        <end position="78"/>
    </location>
</feature>
<sequence>MTFPGAWALWCLWGYLGCGLLPAWRQGWRGGPLVVAAMLASAVILFSAALLAQVAGIPLGRTSWLGLSAVLSLLGAVWPRGMPPPPPRRPGVEPPPPRGLAIAAGAAVSVVFLLLAYRSVAQPLTGPDTIFRWDFLARQIVQAAGMGFYPAIQAEDFARYMWPESIPPLVALLYAWSYLGAGSFDASLTAPVVLLVAGLGYGLVGMLAARLGGRAAAYWALVVLAGSAMHTWSVSMGQETGLTTLGLLAMAWALGGDQTETDWRLAALAAGTVALSRDYGLMLVPFGLAWLVWRRRPGREVIGFVLATLLMLLPWYARVWMRTGNPLYNFDLGGWFPINEMHAGLMHSFRARYGFSGHGAERLAEASQLAWPLGAGLLLSALLSMRRGANWPVFARWLAAGWLALWLGSVSYTAGGLGYSLRVLSPVLALLAVAGGAGLSRVPGRWRGWLLAGLLVLTGEATVRALVMMQSPLGIPAAAWLKVGAARSAQRGDHTHDRAAAIIGSGRVVVDDAYLHAFLVARGVKVLPLWSPEMSALIPQGLAEAAVGRRLRAAGVTHCCLTLARDQREYYDRLPLMHALGPWMRPVQTADFWLLLEIVPPVER</sequence>
<feature type="transmembrane region" description="Helical" evidence="8">
    <location>
        <begin position="423"/>
        <end position="442"/>
    </location>
</feature>
<evidence type="ECO:0000256" key="1">
    <source>
        <dbReference type="ARBA" id="ARBA00004651"/>
    </source>
</evidence>
<dbReference type="AlphaFoldDB" id="A0A1I7PHB2"/>
<feature type="transmembrane region" description="Helical" evidence="8">
    <location>
        <begin position="6"/>
        <end position="24"/>
    </location>
</feature>
<evidence type="ECO:0000313" key="9">
    <source>
        <dbReference type="EMBL" id="AOS42987.1"/>
    </source>
</evidence>
<protein>
    <recommendedName>
        <fullName evidence="11">Glycosyltransferase RgtA/B/C/D-like domain-containing protein</fullName>
    </recommendedName>
</protein>
<keyword evidence="7 8" id="KW-0472">Membrane</keyword>
<feature type="transmembrane region" description="Helical" evidence="8">
    <location>
        <begin position="300"/>
        <end position="317"/>
    </location>
</feature>
<accession>A0A1I7PHB2</accession>
<evidence type="ECO:0000256" key="5">
    <source>
        <dbReference type="ARBA" id="ARBA00022692"/>
    </source>
</evidence>
<feature type="transmembrane region" description="Helical" evidence="8">
    <location>
        <begin position="449"/>
        <end position="467"/>
    </location>
</feature>
<feature type="transmembrane region" description="Helical" evidence="8">
    <location>
        <begin position="188"/>
        <end position="209"/>
    </location>
</feature>
<dbReference type="GO" id="GO:0005886">
    <property type="term" value="C:plasma membrane"/>
    <property type="evidence" value="ECO:0007669"/>
    <property type="project" value="UniProtKB-SubCell"/>
</dbReference>
<evidence type="ECO:0000256" key="7">
    <source>
        <dbReference type="ARBA" id="ARBA00023136"/>
    </source>
</evidence>
<evidence type="ECO:0000313" key="10">
    <source>
        <dbReference type="Proteomes" id="UP000095228"/>
    </source>
</evidence>
<feature type="transmembrane region" description="Helical" evidence="8">
    <location>
        <begin position="99"/>
        <end position="117"/>
    </location>
</feature>
<feature type="transmembrane region" description="Helical" evidence="8">
    <location>
        <begin position="397"/>
        <end position="417"/>
    </location>
</feature>
<keyword evidence="5 8" id="KW-0812">Transmembrane</keyword>
<reference evidence="9 10" key="1">
    <citation type="submission" date="2016-06" db="EMBL/GenBank/DDBJ databases">
        <title>Three novel species with peptidoglycan cell walls form the new genus Lacunisphaera gen. nov. in the family Opitutaceae of the verrucomicrobial subdivision 4.</title>
        <authorList>
            <person name="Rast P."/>
            <person name="Gloeckner I."/>
            <person name="Jogler M."/>
            <person name="Boedeker C."/>
            <person name="Jeske O."/>
            <person name="Wiegand S."/>
            <person name="Reinhardt R."/>
            <person name="Schumann P."/>
            <person name="Rohde M."/>
            <person name="Spring S."/>
            <person name="Gloeckner F.O."/>
            <person name="Jogler C."/>
        </authorList>
    </citation>
    <scope>NUCLEOTIDE SEQUENCE [LARGE SCALE GENOMIC DNA]</scope>
    <source>
        <strain evidence="9 10">IG16b</strain>
    </source>
</reference>
<keyword evidence="6 8" id="KW-1133">Transmembrane helix</keyword>
<evidence type="ECO:0000256" key="4">
    <source>
        <dbReference type="ARBA" id="ARBA00022679"/>
    </source>
</evidence>
<evidence type="ECO:0000256" key="2">
    <source>
        <dbReference type="ARBA" id="ARBA00022475"/>
    </source>
</evidence>
<proteinExistence type="predicted"/>
<organism evidence="9 10">
    <name type="scientific">Lacunisphaera limnophila</name>
    <dbReference type="NCBI Taxonomy" id="1838286"/>
    <lineage>
        <taxon>Bacteria</taxon>
        <taxon>Pseudomonadati</taxon>
        <taxon>Verrucomicrobiota</taxon>
        <taxon>Opitutia</taxon>
        <taxon>Opitutales</taxon>
        <taxon>Opitutaceae</taxon>
        <taxon>Lacunisphaera</taxon>
    </lineage>
</organism>
<evidence type="ECO:0000256" key="6">
    <source>
        <dbReference type="ARBA" id="ARBA00022989"/>
    </source>
</evidence>
<evidence type="ECO:0000256" key="8">
    <source>
        <dbReference type="SAM" id="Phobius"/>
    </source>
</evidence>
<dbReference type="GO" id="GO:0016763">
    <property type="term" value="F:pentosyltransferase activity"/>
    <property type="evidence" value="ECO:0007669"/>
    <property type="project" value="TreeGrafter"/>
</dbReference>
<keyword evidence="4" id="KW-0808">Transferase</keyword>
<dbReference type="KEGG" id="obg:Verru16b_00025"/>
<dbReference type="InterPro" id="IPR050297">
    <property type="entry name" value="LipidA_mod_glycosyltrf_83"/>
</dbReference>
<feature type="transmembrane region" description="Helical" evidence="8">
    <location>
        <begin position="216"/>
        <end position="235"/>
    </location>
</feature>
<keyword evidence="10" id="KW-1185">Reference proteome</keyword>
<dbReference type="GO" id="GO:0009103">
    <property type="term" value="P:lipopolysaccharide biosynthetic process"/>
    <property type="evidence" value="ECO:0007669"/>
    <property type="project" value="UniProtKB-ARBA"/>
</dbReference>
<dbReference type="Proteomes" id="UP000095228">
    <property type="component" value="Chromosome"/>
</dbReference>
<keyword evidence="3" id="KW-0328">Glycosyltransferase</keyword>
<comment type="subcellular location">
    <subcellularLocation>
        <location evidence="1">Cell membrane</location>
        <topology evidence="1">Multi-pass membrane protein</topology>
    </subcellularLocation>
</comment>
<dbReference type="EMBL" id="CP016094">
    <property type="protein sequence ID" value="AOS42987.1"/>
    <property type="molecule type" value="Genomic_DNA"/>
</dbReference>
<gene>
    <name evidence="9" type="ORF">Verru16b_00025</name>
</gene>